<feature type="domain" description="Glycosyl-hydrolase 97 C-terminal oligomerisation" evidence="8">
    <location>
        <begin position="560"/>
        <end position="656"/>
    </location>
</feature>
<dbReference type="Pfam" id="PF14508">
    <property type="entry name" value="GH97_N"/>
    <property type="match status" value="1"/>
</dbReference>
<dbReference type="InterPro" id="IPR019563">
    <property type="entry name" value="GH97_catalytic"/>
</dbReference>
<organism evidence="9 11">
    <name type="scientific">Bacteroides uniformis</name>
    <dbReference type="NCBI Taxonomy" id="820"/>
    <lineage>
        <taxon>Bacteria</taxon>
        <taxon>Pseudomonadati</taxon>
        <taxon>Bacteroidota</taxon>
        <taxon>Bacteroidia</taxon>
        <taxon>Bacteroidales</taxon>
        <taxon>Bacteroidaceae</taxon>
        <taxon>Bacteroides</taxon>
    </lineage>
</organism>
<dbReference type="RefSeq" id="WP_057088619.1">
    <property type="nucleotide sequence ID" value="NZ_BQNL01000001.1"/>
</dbReference>
<evidence type="ECO:0000259" key="6">
    <source>
        <dbReference type="Pfam" id="PF10566"/>
    </source>
</evidence>
<feature type="domain" description="Glycosyl-hydrolase 97 catalytic" evidence="6">
    <location>
        <begin position="309"/>
        <end position="461"/>
    </location>
</feature>
<dbReference type="InterPro" id="IPR029483">
    <property type="entry name" value="GH97_C"/>
</dbReference>
<dbReference type="Pfam" id="PF10566">
    <property type="entry name" value="Glyco_hydro_97"/>
    <property type="match status" value="1"/>
</dbReference>
<reference evidence="10" key="2">
    <citation type="submission" date="2022-01" db="EMBL/GenBank/DDBJ databases">
        <title>Novel bile acid biosynthetic pathways are enriched in the microbiome of centenarians.</title>
        <authorList>
            <person name="Sato Y."/>
            <person name="Atarashi K."/>
            <person name="Plichta R.D."/>
            <person name="Arai Y."/>
            <person name="Sasajima S."/>
            <person name="Kearney M.S."/>
            <person name="Suda W."/>
            <person name="Takeshita K."/>
            <person name="Sasaki T."/>
            <person name="Okamoto S."/>
            <person name="Skelly N.A."/>
            <person name="Okamura Y."/>
            <person name="Vlamakis H."/>
            <person name="Li Y."/>
            <person name="Tanoue T."/>
            <person name="Takei H."/>
            <person name="Nittono H."/>
            <person name="Narushima S."/>
            <person name="Irie J."/>
            <person name="Itoh H."/>
            <person name="Moriya K."/>
            <person name="Sugiura Y."/>
            <person name="Suematsu M."/>
            <person name="Moritoki N."/>
            <person name="Shibata S."/>
            <person name="Littman R.D."/>
            <person name="Fischbach A.M."/>
            <person name="Uwamino Y."/>
            <person name="Inoue T."/>
            <person name="Honda A."/>
            <person name="Hattori M."/>
            <person name="Murai T."/>
            <person name="Xavier J.R."/>
            <person name="Hirose N."/>
            <person name="Honda K."/>
        </authorList>
    </citation>
    <scope>NUCLEOTIDE SEQUENCE</scope>
    <source>
        <strain evidence="10">CE91-St12</strain>
    </source>
</reference>
<evidence type="ECO:0000313" key="9">
    <source>
        <dbReference type="EMBL" id="CUO72105.1"/>
    </source>
</evidence>
<dbReference type="InterPro" id="IPR013785">
    <property type="entry name" value="Aldolase_TIM"/>
</dbReference>
<dbReference type="PANTHER" id="PTHR35803">
    <property type="entry name" value="GLUCAN 1,4-ALPHA-GLUCOSIDASE SUSB-RELATED"/>
    <property type="match status" value="1"/>
</dbReference>
<evidence type="ECO:0000256" key="1">
    <source>
        <dbReference type="ARBA" id="ARBA00001913"/>
    </source>
</evidence>
<dbReference type="AlphaFoldDB" id="A0A174HGS4"/>
<comment type="subunit">
    <text evidence="2">Monomer.</text>
</comment>
<accession>A0A174HGS4</accession>
<dbReference type="Proteomes" id="UP000095419">
    <property type="component" value="Unassembled WGS sequence"/>
</dbReference>
<dbReference type="Gene3D" id="3.20.20.70">
    <property type="entry name" value="Aldolase class I"/>
    <property type="match status" value="1"/>
</dbReference>
<dbReference type="InterPro" id="IPR013780">
    <property type="entry name" value="Glyco_hydro_b"/>
</dbReference>
<proteinExistence type="predicted"/>
<dbReference type="PROSITE" id="PS51257">
    <property type="entry name" value="PROKAR_LIPOPROTEIN"/>
    <property type="match status" value="1"/>
</dbReference>
<dbReference type="InterPro" id="IPR017853">
    <property type="entry name" value="GH"/>
</dbReference>
<comment type="cofactor">
    <cofactor evidence="1">
        <name>Ca(2+)</name>
        <dbReference type="ChEBI" id="CHEBI:29108"/>
    </cofactor>
</comment>
<name>A0A174HGS4_BACUN</name>
<sequence length="659" mass="75202">MKGKIPYVNLIIFIIIFMSSCQKDNNSITLCSPDKKIQMVLSVQDTLTYSVYYNGKCLVTPSKIAIVLGNGKTLGYGIKDYEVKRGTDFEDIDTPFYRQRHVSSKWNFMRIDFTDGWSLSVRAYDEGVAWRFETAFEDSTVIKDELAQFLFHGNPRAWVPYSKGKDLLANAYQSEYTSEQVSDFGSGSSLALLPLLVKMEDETNILICESDLRSYPGMFLEGIVGGYSAKFAHMPDSMYVTPTRSQIKVATRKDVIARTEGKRTYPWRIIAIAENDIELPINNLVYQLAEPRRYSDISWIKPGHAAWEWWNSYGLTDVNFKPGVNTATYKEYINFASRFNIPYVVIDEGWSDKDDIMKIKDEVNLKELIEYASLKNVGLIIWAVANVLDEKLEQACKYYSELGIKGFKVDFFDRDDQECVDMVYRIAESTGKHHLILDLHGIYKPTGLNRTFPHILNFEGVFGLEELKWQNPNMPFYDVTFPFIRQVVGPVDYTQGAYINASKEGFRIDYHKPMSQGTRAHQVASYIVYDSPLVMLCDSPSRYLSDIPCTEYIASIPTVFDHTIILYGKIGEYIVTAREKEGVWYIGGITNWDDRKITISLSFLQEGNKYLVSELSDSDDSSNSPEKYTIKQYEVDNTSEVVLNMAMGGGSALIIKKNK</sequence>
<dbReference type="Pfam" id="PF14509">
    <property type="entry name" value="GH97_C"/>
    <property type="match status" value="1"/>
</dbReference>
<reference evidence="9 11" key="1">
    <citation type="submission" date="2015-09" db="EMBL/GenBank/DDBJ databases">
        <authorList>
            <consortium name="Pathogen Informatics"/>
        </authorList>
    </citation>
    <scope>NUCLEOTIDE SEQUENCE [LARGE SCALE GENOMIC DNA]</scope>
    <source>
        <strain evidence="9 11">2789STDY5608791</strain>
    </source>
</reference>
<dbReference type="SUPFAM" id="SSF51445">
    <property type="entry name" value="(Trans)glycosidases"/>
    <property type="match status" value="1"/>
</dbReference>
<dbReference type="InterPro" id="IPR029486">
    <property type="entry name" value="GH97_N"/>
</dbReference>
<dbReference type="EC" id="3.2.1.22" evidence="9"/>
<dbReference type="EMBL" id="BQNL01000001">
    <property type="protein sequence ID" value="GKH12487.1"/>
    <property type="molecule type" value="Genomic_DNA"/>
</dbReference>
<keyword evidence="4" id="KW-0106">Calcium</keyword>
<gene>
    <name evidence="10" type="ORF">CE91St12_06970</name>
    <name evidence="9" type="ORF">ERS417307_02274</name>
</gene>
<dbReference type="PANTHER" id="PTHR35803:SF2">
    <property type="entry name" value="RETAINING ALPHA-GALACTOSIDASE"/>
    <property type="match status" value="1"/>
</dbReference>
<dbReference type="GO" id="GO:0004557">
    <property type="term" value="F:alpha-galactosidase activity"/>
    <property type="evidence" value="ECO:0007669"/>
    <property type="project" value="UniProtKB-EC"/>
</dbReference>
<dbReference type="GO" id="GO:0030246">
    <property type="term" value="F:carbohydrate binding"/>
    <property type="evidence" value="ECO:0007669"/>
    <property type="project" value="InterPro"/>
</dbReference>
<evidence type="ECO:0000259" key="7">
    <source>
        <dbReference type="Pfam" id="PF14508"/>
    </source>
</evidence>
<dbReference type="Gene3D" id="2.60.40.1180">
    <property type="entry name" value="Golgi alpha-mannosidase II"/>
    <property type="match status" value="1"/>
</dbReference>
<dbReference type="Proteomes" id="UP001055048">
    <property type="component" value="Unassembled WGS sequence"/>
</dbReference>
<dbReference type="Gene3D" id="2.70.98.10">
    <property type="match status" value="1"/>
</dbReference>
<evidence type="ECO:0000256" key="3">
    <source>
        <dbReference type="ARBA" id="ARBA00022801"/>
    </source>
</evidence>
<evidence type="ECO:0000256" key="2">
    <source>
        <dbReference type="ARBA" id="ARBA00011245"/>
    </source>
</evidence>
<keyword evidence="3 9" id="KW-0378">Hydrolase</keyword>
<evidence type="ECO:0000313" key="10">
    <source>
        <dbReference type="EMBL" id="GKH12487.1"/>
    </source>
</evidence>
<evidence type="ECO:0000259" key="8">
    <source>
        <dbReference type="Pfam" id="PF14509"/>
    </source>
</evidence>
<evidence type="ECO:0000256" key="5">
    <source>
        <dbReference type="ARBA" id="ARBA00023295"/>
    </source>
</evidence>
<keyword evidence="5 9" id="KW-0326">Glycosidase</keyword>
<dbReference type="InterPro" id="IPR052720">
    <property type="entry name" value="Glycosyl_hydrolase_97"/>
</dbReference>
<dbReference type="InterPro" id="IPR014718">
    <property type="entry name" value="GH-type_carb-bd"/>
</dbReference>
<evidence type="ECO:0000256" key="4">
    <source>
        <dbReference type="ARBA" id="ARBA00022837"/>
    </source>
</evidence>
<evidence type="ECO:0000313" key="11">
    <source>
        <dbReference type="Proteomes" id="UP000095419"/>
    </source>
</evidence>
<feature type="domain" description="Glycosyl-hydrolase 97 N-terminal" evidence="7">
    <location>
        <begin position="31"/>
        <end position="291"/>
    </location>
</feature>
<protein>
    <submittedName>
        <fullName evidence="9">Glycoside hydrolase</fullName>
        <ecNumber evidence="9">3.2.1.22</ecNumber>
    </submittedName>
    <submittedName>
        <fullName evidence="10">Retaining alpha-galactosidase</fullName>
    </submittedName>
</protein>
<dbReference type="EMBL" id="CYZF01000006">
    <property type="protein sequence ID" value="CUO72105.1"/>
    <property type="molecule type" value="Genomic_DNA"/>
</dbReference>